<evidence type="ECO:0000256" key="3">
    <source>
        <dbReference type="ARBA" id="ARBA00023186"/>
    </source>
</evidence>
<dbReference type="Pfam" id="PF00160">
    <property type="entry name" value="Pro_isomerase"/>
    <property type="match status" value="1"/>
</dbReference>
<evidence type="ECO:0000256" key="1">
    <source>
        <dbReference type="ARBA" id="ARBA00013194"/>
    </source>
</evidence>
<dbReference type="EMBL" id="CP144693">
    <property type="protein sequence ID" value="WVZ00562.1"/>
    <property type="molecule type" value="Genomic_DNA"/>
</dbReference>
<dbReference type="InterPro" id="IPR020892">
    <property type="entry name" value="Cyclophilin-type_PPIase_CS"/>
</dbReference>
<dbReference type="Proteomes" id="UP001374535">
    <property type="component" value="Chromosome 8"/>
</dbReference>
<evidence type="ECO:0000256" key="5">
    <source>
        <dbReference type="PROSITE-ProRule" id="PRU00221"/>
    </source>
</evidence>
<accession>A0AAQ3N110</accession>
<feature type="repeat" description="WD" evidence="5">
    <location>
        <begin position="42"/>
        <end position="73"/>
    </location>
</feature>
<dbReference type="InterPro" id="IPR001680">
    <property type="entry name" value="WD40_rpt"/>
</dbReference>
<keyword evidence="5" id="KW-0853">WD repeat</keyword>
<dbReference type="SMART" id="SM00320">
    <property type="entry name" value="WD40"/>
    <property type="match status" value="4"/>
</dbReference>
<evidence type="ECO:0000313" key="7">
    <source>
        <dbReference type="EMBL" id="WVZ00562.1"/>
    </source>
</evidence>
<dbReference type="GO" id="GO:0003755">
    <property type="term" value="F:peptidyl-prolyl cis-trans isomerase activity"/>
    <property type="evidence" value="ECO:0007669"/>
    <property type="project" value="UniProtKB-KW"/>
</dbReference>
<keyword evidence="4" id="KW-0413">Isomerase</keyword>
<dbReference type="PROSITE" id="PS50072">
    <property type="entry name" value="CSA_PPIASE_2"/>
    <property type="match status" value="1"/>
</dbReference>
<dbReference type="InterPro" id="IPR002130">
    <property type="entry name" value="Cyclophilin-type_PPIase_dom"/>
</dbReference>
<protein>
    <recommendedName>
        <fullName evidence="1">peptidylprolyl isomerase</fullName>
        <ecNumber evidence="1">5.2.1.8</ecNumber>
    </recommendedName>
</protein>
<dbReference type="PRINTS" id="PR00153">
    <property type="entry name" value="CSAPPISMRASE"/>
</dbReference>
<dbReference type="Pfam" id="PF00400">
    <property type="entry name" value="WD40"/>
    <property type="match status" value="2"/>
</dbReference>
<dbReference type="InterPro" id="IPR015943">
    <property type="entry name" value="WD40/YVTN_repeat-like_dom_sf"/>
</dbReference>
<feature type="domain" description="PPIase cyclophilin-type" evidence="6">
    <location>
        <begin position="450"/>
        <end position="652"/>
    </location>
</feature>
<dbReference type="PANTHER" id="PTHR45625">
    <property type="entry name" value="PEPTIDYL-PROLYL CIS-TRANS ISOMERASE-RELATED"/>
    <property type="match status" value="1"/>
</dbReference>
<evidence type="ECO:0000259" key="6">
    <source>
        <dbReference type="PROSITE" id="PS50072"/>
    </source>
</evidence>
<dbReference type="InterPro" id="IPR044666">
    <property type="entry name" value="Cyclophilin_A-like"/>
</dbReference>
<evidence type="ECO:0000313" key="8">
    <source>
        <dbReference type="Proteomes" id="UP001374535"/>
    </source>
</evidence>
<reference evidence="7 8" key="1">
    <citation type="journal article" date="2023" name="Life. Sci Alliance">
        <title>Evolutionary insights into 3D genome organization and epigenetic landscape of Vigna mungo.</title>
        <authorList>
            <person name="Junaid A."/>
            <person name="Singh B."/>
            <person name="Bhatia S."/>
        </authorList>
    </citation>
    <scope>NUCLEOTIDE SEQUENCE [LARGE SCALE GENOMIC DNA]</scope>
    <source>
        <strain evidence="7">Urdbean</strain>
    </source>
</reference>
<keyword evidence="8" id="KW-1185">Reference proteome</keyword>
<evidence type="ECO:0000256" key="2">
    <source>
        <dbReference type="ARBA" id="ARBA00023110"/>
    </source>
</evidence>
<evidence type="ECO:0000256" key="4">
    <source>
        <dbReference type="ARBA" id="ARBA00023235"/>
    </source>
</evidence>
<dbReference type="PANTHER" id="PTHR45625:SF4">
    <property type="entry name" value="PEPTIDYLPROLYL ISOMERASE DOMAIN AND WD REPEAT-CONTAINING PROTEIN 1"/>
    <property type="match status" value="1"/>
</dbReference>
<gene>
    <name evidence="7" type="ORF">V8G54_026631</name>
</gene>
<name>A0AAQ3N110_VIGMU</name>
<keyword evidence="2" id="KW-0697">Rotamase</keyword>
<dbReference type="Gene3D" id="2.130.10.10">
    <property type="entry name" value="YVTN repeat-like/Quinoprotein amine dehydrogenase"/>
    <property type="match status" value="1"/>
</dbReference>
<dbReference type="AlphaFoldDB" id="A0AAQ3N110"/>
<dbReference type="FunFam" id="2.130.10.10:FF:000450">
    <property type="entry name" value="Peptidylprolyl isomerase domain and WD-repeat protein 1"/>
    <property type="match status" value="1"/>
</dbReference>
<sequence>MIGPGPAPRARPKRPLQFEQAYLNALPSANMSVSAPISYEKSYMHRDVVTHVAVSAADFFITGSSDGHLKFWKKKSIGIEFAKHFRSHLGPIEGLAVSIDGLLCCTISDDRSVKIYDVVNYDMMVMIRLPYTPGAVEWVYKQGDVKARLAISDRNSSFVHIYDARAGSNDPIVSKEIHMGPIKVMKYNAVYDSVLSADAKGIIEYWSPVTLQFPEDEVNFKLKSDTDLFEIAKCKTSVSAIEVSPDGKQFSITSPDRRIRVFWFRTGKLRRVYDESLEVAQDLQRSDAPLYRLEAIDFGRRMAVEKEIEKTESAPLPNAVFDESSNFLIYATLLGIKIVNLHTNKVSRILGKVENNDRFLRIALYQGDRSSKRVRKIPSAAANVNESKEPLTDPTLLCCAFKKHRIYLFSRREPEEPEDATKGRDVFNEKPPADELLAVSDIGKSVTTSLPDNVILHTTMGDVHMKLYPEECPKTVENFTTHCRNGYYDNLIFHRVIKGFMIQTGDPLGDGTGGQSIWGREFEDEFHKRKIAVVVQSQIVTGSMCDSLMADSSWLDVSKVVLLSLGNMLMPSGNFLGLRHDRPFTVSMANAGPNTNGSQFFITTVATPWLDNKHTVFGRVAKGMDVVQAIEKVKTDKTDKPYQDVKILNVTVPKS</sequence>
<dbReference type="CDD" id="cd01927">
    <property type="entry name" value="cyclophilin_WD40"/>
    <property type="match status" value="1"/>
</dbReference>
<dbReference type="SUPFAM" id="SSF50978">
    <property type="entry name" value="WD40 repeat-like"/>
    <property type="match status" value="1"/>
</dbReference>
<dbReference type="GO" id="GO:0006457">
    <property type="term" value="P:protein folding"/>
    <property type="evidence" value="ECO:0007669"/>
    <property type="project" value="InterPro"/>
</dbReference>
<dbReference type="InterPro" id="IPR029000">
    <property type="entry name" value="Cyclophilin-like_dom_sf"/>
</dbReference>
<dbReference type="PROSITE" id="PS50082">
    <property type="entry name" value="WD_REPEATS_2"/>
    <property type="match status" value="1"/>
</dbReference>
<organism evidence="7 8">
    <name type="scientific">Vigna mungo</name>
    <name type="common">Black gram</name>
    <name type="synonym">Phaseolus mungo</name>
    <dbReference type="NCBI Taxonomy" id="3915"/>
    <lineage>
        <taxon>Eukaryota</taxon>
        <taxon>Viridiplantae</taxon>
        <taxon>Streptophyta</taxon>
        <taxon>Embryophyta</taxon>
        <taxon>Tracheophyta</taxon>
        <taxon>Spermatophyta</taxon>
        <taxon>Magnoliopsida</taxon>
        <taxon>eudicotyledons</taxon>
        <taxon>Gunneridae</taxon>
        <taxon>Pentapetalae</taxon>
        <taxon>rosids</taxon>
        <taxon>fabids</taxon>
        <taxon>Fabales</taxon>
        <taxon>Fabaceae</taxon>
        <taxon>Papilionoideae</taxon>
        <taxon>50 kb inversion clade</taxon>
        <taxon>NPAAA clade</taxon>
        <taxon>indigoferoid/millettioid clade</taxon>
        <taxon>Phaseoleae</taxon>
        <taxon>Vigna</taxon>
    </lineage>
</organism>
<proteinExistence type="predicted"/>
<keyword evidence="3" id="KW-0143">Chaperone</keyword>
<dbReference type="InterPro" id="IPR036322">
    <property type="entry name" value="WD40_repeat_dom_sf"/>
</dbReference>
<dbReference type="Gene3D" id="2.40.100.10">
    <property type="entry name" value="Cyclophilin-like"/>
    <property type="match status" value="1"/>
</dbReference>
<dbReference type="EC" id="5.2.1.8" evidence="1"/>
<dbReference type="SUPFAM" id="SSF50891">
    <property type="entry name" value="Cyclophilin-like"/>
    <property type="match status" value="1"/>
</dbReference>
<dbReference type="PROSITE" id="PS00170">
    <property type="entry name" value="CSA_PPIASE_1"/>
    <property type="match status" value="1"/>
</dbReference>